<organism evidence="3 4">
    <name type="scientific">Corynebacterium coyleae</name>
    <dbReference type="NCBI Taxonomy" id="53374"/>
    <lineage>
        <taxon>Bacteria</taxon>
        <taxon>Bacillati</taxon>
        <taxon>Actinomycetota</taxon>
        <taxon>Actinomycetes</taxon>
        <taxon>Mycobacteriales</taxon>
        <taxon>Corynebacteriaceae</taxon>
        <taxon>Corynebacterium</taxon>
    </lineage>
</organism>
<protein>
    <recommendedName>
        <fullName evidence="2">Htaa domain-containing protein</fullName>
    </recommendedName>
</protein>
<name>A0AAP6XMU6_9CORY</name>
<feature type="region of interest" description="Disordered" evidence="1">
    <location>
        <begin position="523"/>
        <end position="556"/>
    </location>
</feature>
<evidence type="ECO:0000313" key="4">
    <source>
        <dbReference type="Proteomes" id="UP000591626"/>
    </source>
</evidence>
<dbReference type="RefSeq" id="WP_070452401.1">
    <property type="nucleotide sequence ID" value="NZ_JAAUVV010000038.1"/>
</dbReference>
<feature type="region of interest" description="Disordered" evidence="1">
    <location>
        <begin position="490"/>
        <end position="510"/>
    </location>
</feature>
<dbReference type="InterPro" id="IPR007331">
    <property type="entry name" value="Htaa"/>
</dbReference>
<feature type="compositionally biased region" description="Gly residues" evidence="1">
    <location>
        <begin position="271"/>
        <end position="284"/>
    </location>
</feature>
<proteinExistence type="predicted"/>
<feature type="region of interest" description="Disordered" evidence="1">
    <location>
        <begin position="265"/>
        <end position="302"/>
    </location>
</feature>
<dbReference type="EMBL" id="JAAUVV010000038">
    <property type="protein sequence ID" value="NJJ04991.1"/>
    <property type="molecule type" value="Genomic_DNA"/>
</dbReference>
<evidence type="ECO:0000256" key="1">
    <source>
        <dbReference type="SAM" id="MobiDB-lite"/>
    </source>
</evidence>
<feature type="domain" description="Htaa" evidence="2">
    <location>
        <begin position="2"/>
        <end position="161"/>
    </location>
</feature>
<evidence type="ECO:0000313" key="3">
    <source>
        <dbReference type="EMBL" id="NJJ04991.1"/>
    </source>
</evidence>
<sequence length="605" mass="59846">MQWSIRDSFMKYIMGPVAKGEVQTSGGITLANGVFTIPVANSNITGANAGTIAFDGGIRFYGHKGTLDIKLTNMKLVINGTSGEIRVDYESRENTGVPGNIGPLFTGKEAVLATVAFSAAPDFSQDTVTLTGDTKVSTEGASKVFADFYPAGEPLSPLNLSLKMGAGSGAPSGTSGNSGSGGAATRSNATEGAAKLLGQVNDTLIEVNGLITNTENLMDNSGQFHDRVWGTSAATSAEAPPTGAGAAGTGTGGVAAAPNSGGFSTADAADGGSGGGGGIAGPSGGAAPSRAASSGQSGAGAGAAPAAQAVSNDICTAPASKGVTSGDFAWGVRSTFRAYIQGQIAKGGWNLSNNVAYSDGQYRFKAQGGAVNPQTKEGTILFPGTIEFYGHKGILETRFSNIEVQFKGNAGLLVMDVTSNDVEGNPGDYGRVAMANLTFTSLDVSDSAVSGSATTTLTPVGAEAFANFYPAGDPLDPINFTASLSGAPNCAQGQGGATKGDAQGKSSSTDAAAALRADGVGVDGTGPGAASSTAAAQSMGDNASLGGFKEQTGDGEDQFRIKSSGASPSGLNLDGNSVPSVLALLASLVIGGGSIINFGRKAPSV</sequence>
<comment type="caution">
    <text evidence="3">The sequence shown here is derived from an EMBL/GenBank/DDBJ whole genome shotgun (WGS) entry which is preliminary data.</text>
</comment>
<dbReference type="Pfam" id="PF04213">
    <property type="entry name" value="HtaA"/>
    <property type="match status" value="2"/>
</dbReference>
<feature type="compositionally biased region" description="Low complexity" evidence="1">
    <location>
        <begin position="285"/>
        <end position="302"/>
    </location>
</feature>
<gene>
    <name evidence="3" type="ORF">HC138_11685</name>
</gene>
<feature type="region of interest" description="Disordered" evidence="1">
    <location>
        <begin position="167"/>
        <end position="187"/>
    </location>
</feature>
<evidence type="ECO:0000259" key="2">
    <source>
        <dbReference type="Pfam" id="PF04213"/>
    </source>
</evidence>
<accession>A0AAP6XMU6</accession>
<dbReference type="AlphaFoldDB" id="A0AAP6XMU6"/>
<dbReference type="Proteomes" id="UP000591626">
    <property type="component" value="Unassembled WGS sequence"/>
</dbReference>
<feature type="domain" description="Htaa" evidence="2">
    <location>
        <begin position="326"/>
        <end position="481"/>
    </location>
</feature>
<feature type="compositionally biased region" description="Gly residues" evidence="1">
    <location>
        <begin position="167"/>
        <end position="182"/>
    </location>
</feature>
<reference evidence="3 4" key="1">
    <citation type="submission" date="2020-03" db="EMBL/GenBank/DDBJ databases">
        <title>Draft genome sequences of bacterial isolates from the female urobiome.</title>
        <authorList>
            <person name="Miller-Ensminger T."/>
            <person name="Wolfe A.J."/>
            <person name="Putonti C."/>
        </authorList>
    </citation>
    <scope>NUCLEOTIDE SEQUENCE [LARGE SCALE GENOMIC DNA]</scope>
    <source>
        <strain evidence="3 4">UMB8490</strain>
    </source>
</reference>